<sequence>MSLIASSYGVLCYSKIILANITFSQLGEYVSVNDCPVVAHINSCFDFTLAHLRIYTG</sequence>
<dbReference type="Proteomes" id="UP000076532">
    <property type="component" value="Unassembled WGS sequence"/>
</dbReference>
<dbReference type="AlphaFoldDB" id="A0A166TWU5"/>
<accession>A0A166TWU5</accession>
<dbReference type="EMBL" id="KV417491">
    <property type="protein sequence ID" value="KZP31071.1"/>
    <property type="molecule type" value="Genomic_DNA"/>
</dbReference>
<protein>
    <submittedName>
        <fullName evidence="1">Uncharacterized protein</fullName>
    </submittedName>
</protein>
<keyword evidence="2" id="KW-1185">Reference proteome</keyword>
<reference evidence="1 2" key="1">
    <citation type="journal article" date="2016" name="Mol. Biol. Evol.">
        <title>Comparative Genomics of Early-Diverging Mushroom-Forming Fungi Provides Insights into the Origins of Lignocellulose Decay Capabilities.</title>
        <authorList>
            <person name="Nagy L.G."/>
            <person name="Riley R."/>
            <person name="Tritt A."/>
            <person name="Adam C."/>
            <person name="Daum C."/>
            <person name="Floudas D."/>
            <person name="Sun H."/>
            <person name="Yadav J.S."/>
            <person name="Pangilinan J."/>
            <person name="Larsson K.H."/>
            <person name="Matsuura K."/>
            <person name="Barry K."/>
            <person name="Labutti K."/>
            <person name="Kuo R."/>
            <person name="Ohm R.A."/>
            <person name="Bhattacharya S.S."/>
            <person name="Shirouzu T."/>
            <person name="Yoshinaga Y."/>
            <person name="Martin F.M."/>
            <person name="Grigoriev I.V."/>
            <person name="Hibbett D.S."/>
        </authorList>
    </citation>
    <scope>NUCLEOTIDE SEQUENCE [LARGE SCALE GENOMIC DNA]</scope>
    <source>
        <strain evidence="1 2">CBS 109695</strain>
    </source>
</reference>
<organism evidence="1 2">
    <name type="scientific">Athelia psychrophila</name>
    <dbReference type="NCBI Taxonomy" id="1759441"/>
    <lineage>
        <taxon>Eukaryota</taxon>
        <taxon>Fungi</taxon>
        <taxon>Dikarya</taxon>
        <taxon>Basidiomycota</taxon>
        <taxon>Agaricomycotina</taxon>
        <taxon>Agaricomycetes</taxon>
        <taxon>Agaricomycetidae</taxon>
        <taxon>Atheliales</taxon>
        <taxon>Atheliaceae</taxon>
        <taxon>Athelia</taxon>
    </lineage>
</organism>
<proteinExistence type="predicted"/>
<name>A0A166TWU5_9AGAM</name>
<gene>
    <name evidence="1" type="ORF">FIBSPDRAFT_850058</name>
</gene>
<evidence type="ECO:0000313" key="2">
    <source>
        <dbReference type="Proteomes" id="UP000076532"/>
    </source>
</evidence>
<evidence type="ECO:0000313" key="1">
    <source>
        <dbReference type="EMBL" id="KZP31071.1"/>
    </source>
</evidence>